<dbReference type="FunFam" id="1.10.10.10:FF:000018">
    <property type="entry name" value="DNA-binding response regulator ResD"/>
    <property type="match status" value="1"/>
</dbReference>
<dbReference type="Proteomes" id="UP000677913">
    <property type="component" value="Unassembled WGS sequence"/>
</dbReference>
<dbReference type="SUPFAM" id="SSF52172">
    <property type="entry name" value="CheY-like"/>
    <property type="match status" value="1"/>
</dbReference>
<dbReference type="GO" id="GO:0006355">
    <property type="term" value="P:regulation of DNA-templated transcription"/>
    <property type="evidence" value="ECO:0007669"/>
    <property type="project" value="InterPro"/>
</dbReference>
<keyword evidence="3" id="KW-0805">Transcription regulation</keyword>
<name>A0A8J7WMU2_9ACTN</name>
<evidence type="ECO:0000259" key="8">
    <source>
        <dbReference type="PROSITE" id="PS50110"/>
    </source>
</evidence>
<keyword evidence="4 7" id="KW-0238">DNA-binding</keyword>
<dbReference type="SMART" id="SM00862">
    <property type="entry name" value="Trans_reg_C"/>
    <property type="match status" value="1"/>
</dbReference>
<keyword evidence="2" id="KW-0902">Two-component regulatory system</keyword>
<dbReference type="Gene3D" id="6.10.250.690">
    <property type="match status" value="1"/>
</dbReference>
<dbReference type="FunFam" id="3.40.50.2300:FF:000001">
    <property type="entry name" value="DNA-binding response regulator PhoB"/>
    <property type="match status" value="1"/>
</dbReference>
<sequence length="241" mass="26929">MPASVLIVEDERKIRDLLRASLEHEGFSVLSTESGAEAIALARTARPDLVLLDLRLPDIPGEEVAREIRASAPTAIMMLTAKTEIADRIRGLELGADDYVTKPFSPREVVLRVHSILRRTRALDGEEEPASYADRELVIDERQHQITAHGVPVELTATEWRLLTTLAAAPRRVFSRYELINRIRGYEFDGYERTVDSHVRNLRHKIEREPRSPVLIETVIGIGYRLAATRDTAPSPGAPAG</sequence>
<dbReference type="RefSeq" id="WP_211464899.1">
    <property type="nucleotide sequence ID" value="NZ_JAGSXH010000010.1"/>
</dbReference>
<dbReference type="GO" id="GO:0032993">
    <property type="term" value="C:protein-DNA complex"/>
    <property type="evidence" value="ECO:0007669"/>
    <property type="project" value="TreeGrafter"/>
</dbReference>
<dbReference type="InterPro" id="IPR039420">
    <property type="entry name" value="WalR-like"/>
</dbReference>
<keyword evidence="1 6" id="KW-0597">Phosphoprotein</keyword>
<evidence type="ECO:0000256" key="7">
    <source>
        <dbReference type="PROSITE-ProRule" id="PRU01091"/>
    </source>
</evidence>
<dbReference type="PANTHER" id="PTHR48111">
    <property type="entry name" value="REGULATOR OF RPOS"/>
    <property type="match status" value="1"/>
</dbReference>
<dbReference type="InterPro" id="IPR001789">
    <property type="entry name" value="Sig_transdc_resp-reg_receiver"/>
</dbReference>
<dbReference type="PANTHER" id="PTHR48111:SF59">
    <property type="entry name" value="TRANSCRIPTIONAL REGULATORY PROTEIN BAER"/>
    <property type="match status" value="1"/>
</dbReference>
<dbReference type="InterPro" id="IPR001867">
    <property type="entry name" value="OmpR/PhoB-type_DNA-bd"/>
</dbReference>
<feature type="domain" description="Response regulatory" evidence="8">
    <location>
        <begin position="4"/>
        <end position="117"/>
    </location>
</feature>
<dbReference type="InterPro" id="IPR036388">
    <property type="entry name" value="WH-like_DNA-bd_sf"/>
</dbReference>
<protein>
    <submittedName>
        <fullName evidence="10">Response regulator transcription factor</fullName>
    </submittedName>
</protein>
<dbReference type="PROSITE" id="PS51755">
    <property type="entry name" value="OMPR_PHOB"/>
    <property type="match status" value="1"/>
</dbReference>
<dbReference type="Gene3D" id="1.10.10.10">
    <property type="entry name" value="Winged helix-like DNA-binding domain superfamily/Winged helix DNA-binding domain"/>
    <property type="match status" value="1"/>
</dbReference>
<dbReference type="SUPFAM" id="SSF46894">
    <property type="entry name" value="C-terminal effector domain of the bipartite response regulators"/>
    <property type="match status" value="1"/>
</dbReference>
<evidence type="ECO:0000256" key="3">
    <source>
        <dbReference type="ARBA" id="ARBA00023015"/>
    </source>
</evidence>
<reference evidence="10" key="1">
    <citation type="submission" date="2021-04" db="EMBL/GenBank/DDBJ databases">
        <title>Genome based classification of Actinospica acidithermotolerans sp. nov., an actinobacterium isolated from an Indonesian hot spring.</title>
        <authorList>
            <person name="Kusuma A.B."/>
            <person name="Putra K.E."/>
            <person name="Nafisah S."/>
            <person name="Loh J."/>
            <person name="Nouioui I."/>
            <person name="Goodfellow M."/>
        </authorList>
    </citation>
    <scope>NUCLEOTIDE SEQUENCE</scope>
    <source>
        <strain evidence="10">DSM 45618</strain>
    </source>
</reference>
<dbReference type="SMART" id="SM00448">
    <property type="entry name" value="REC"/>
    <property type="match status" value="1"/>
</dbReference>
<dbReference type="AlphaFoldDB" id="A0A8J7WMU2"/>
<feature type="modified residue" description="4-aspartylphosphate" evidence="6">
    <location>
        <position position="53"/>
    </location>
</feature>
<dbReference type="GO" id="GO:0000976">
    <property type="term" value="F:transcription cis-regulatory region binding"/>
    <property type="evidence" value="ECO:0007669"/>
    <property type="project" value="TreeGrafter"/>
</dbReference>
<dbReference type="Pfam" id="PF00486">
    <property type="entry name" value="Trans_reg_C"/>
    <property type="match status" value="1"/>
</dbReference>
<feature type="DNA-binding region" description="OmpR/PhoB-type" evidence="7">
    <location>
        <begin position="127"/>
        <end position="228"/>
    </location>
</feature>
<accession>A0A8J7WMU2</accession>
<organism evidence="10 11">
    <name type="scientific">Actinocrinis puniceicyclus</name>
    <dbReference type="NCBI Taxonomy" id="977794"/>
    <lineage>
        <taxon>Bacteria</taxon>
        <taxon>Bacillati</taxon>
        <taxon>Actinomycetota</taxon>
        <taxon>Actinomycetes</taxon>
        <taxon>Catenulisporales</taxon>
        <taxon>Actinospicaceae</taxon>
        <taxon>Actinocrinis</taxon>
    </lineage>
</organism>
<evidence type="ECO:0000256" key="5">
    <source>
        <dbReference type="ARBA" id="ARBA00023163"/>
    </source>
</evidence>
<dbReference type="CDD" id="cd00383">
    <property type="entry name" value="trans_reg_C"/>
    <property type="match status" value="1"/>
</dbReference>
<keyword evidence="11" id="KW-1185">Reference proteome</keyword>
<evidence type="ECO:0000256" key="6">
    <source>
        <dbReference type="PROSITE-ProRule" id="PRU00169"/>
    </source>
</evidence>
<comment type="caution">
    <text evidence="10">The sequence shown here is derived from an EMBL/GenBank/DDBJ whole genome shotgun (WGS) entry which is preliminary data.</text>
</comment>
<dbReference type="Pfam" id="PF00072">
    <property type="entry name" value="Response_reg"/>
    <property type="match status" value="1"/>
</dbReference>
<evidence type="ECO:0000313" key="11">
    <source>
        <dbReference type="Proteomes" id="UP000677913"/>
    </source>
</evidence>
<evidence type="ECO:0000259" key="9">
    <source>
        <dbReference type="PROSITE" id="PS51755"/>
    </source>
</evidence>
<evidence type="ECO:0000256" key="2">
    <source>
        <dbReference type="ARBA" id="ARBA00023012"/>
    </source>
</evidence>
<dbReference type="GO" id="GO:0000156">
    <property type="term" value="F:phosphorelay response regulator activity"/>
    <property type="evidence" value="ECO:0007669"/>
    <property type="project" value="TreeGrafter"/>
</dbReference>
<dbReference type="GO" id="GO:0005829">
    <property type="term" value="C:cytosol"/>
    <property type="evidence" value="ECO:0007669"/>
    <property type="project" value="TreeGrafter"/>
</dbReference>
<evidence type="ECO:0000256" key="1">
    <source>
        <dbReference type="ARBA" id="ARBA00022553"/>
    </source>
</evidence>
<dbReference type="InterPro" id="IPR016032">
    <property type="entry name" value="Sig_transdc_resp-reg_C-effctor"/>
</dbReference>
<proteinExistence type="predicted"/>
<dbReference type="Gene3D" id="3.40.50.2300">
    <property type="match status" value="1"/>
</dbReference>
<dbReference type="PROSITE" id="PS50110">
    <property type="entry name" value="RESPONSE_REGULATORY"/>
    <property type="match status" value="1"/>
</dbReference>
<evidence type="ECO:0000256" key="4">
    <source>
        <dbReference type="ARBA" id="ARBA00023125"/>
    </source>
</evidence>
<feature type="domain" description="OmpR/PhoB-type" evidence="9">
    <location>
        <begin position="127"/>
        <end position="228"/>
    </location>
</feature>
<dbReference type="EMBL" id="JAGSXH010000010">
    <property type="protein sequence ID" value="MBS2962340.1"/>
    <property type="molecule type" value="Genomic_DNA"/>
</dbReference>
<gene>
    <name evidence="10" type="ORF">KGA66_04730</name>
</gene>
<evidence type="ECO:0000313" key="10">
    <source>
        <dbReference type="EMBL" id="MBS2962340.1"/>
    </source>
</evidence>
<dbReference type="InterPro" id="IPR011006">
    <property type="entry name" value="CheY-like_superfamily"/>
</dbReference>
<keyword evidence="5" id="KW-0804">Transcription</keyword>